<dbReference type="PROSITE" id="PS51745">
    <property type="entry name" value="PB1"/>
    <property type="match status" value="1"/>
</dbReference>
<evidence type="ECO:0000313" key="11">
    <source>
        <dbReference type="Proteomes" id="UP000593572"/>
    </source>
</evidence>
<dbReference type="Proteomes" id="UP000593572">
    <property type="component" value="Unassembled WGS sequence"/>
</dbReference>
<sequence length="179" mass="19937">MNKECLVINHDRKVELSLGPPGEFSPIRDNASNKSKKISCFNSSYLILKLSENEQNCMFPSCVGWPPIRSCRKNLVINSLSKSKENGGKPENPFVKIKMEGIPIGRKVNLNAYGSYEELSFAIDKLFSCLLAAQRDTSATQNGNKIESSLARNGNTLYMFVFTAKRLHALKSSELSTLQ</sequence>
<gene>
    <name evidence="10" type="ORF">Golob_023945</name>
</gene>
<name>A0A7J8NLS0_9ROSI</name>
<dbReference type="InterPro" id="IPR003311">
    <property type="entry name" value="AUX_IAA"/>
</dbReference>
<evidence type="ECO:0000256" key="5">
    <source>
        <dbReference type="ARBA" id="ARBA00023163"/>
    </source>
</evidence>
<feature type="non-terminal residue" evidence="10">
    <location>
        <position position="1"/>
    </location>
</feature>
<dbReference type="GO" id="GO:0005634">
    <property type="term" value="C:nucleus"/>
    <property type="evidence" value="ECO:0007669"/>
    <property type="project" value="UniProtKB-SubCell"/>
</dbReference>
<evidence type="ECO:0000256" key="3">
    <source>
        <dbReference type="ARBA" id="ARBA00022491"/>
    </source>
</evidence>
<organism evidence="10 11">
    <name type="scientific">Gossypium lobatum</name>
    <dbReference type="NCBI Taxonomy" id="34289"/>
    <lineage>
        <taxon>Eukaryota</taxon>
        <taxon>Viridiplantae</taxon>
        <taxon>Streptophyta</taxon>
        <taxon>Embryophyta</taxon>
        <taxon>Tracheophyta</taxon>
        <taxon>Spermatophyta</taxon>
        <taxon>Magnoliopsida</taxon>
        <taxon>eudicotyledons</taxon>
        <taxon>Gunneridae</taxon>
        <taxon>Pentapetalae</taxon>
        <taxon>rosids</taxon>
        <taxon>malvids</taxon>
        <taxon>Malvales</taxon>
        <taxon>Malvaceae</taxon>
        <taxon>Malvoideae</taxon>
        <taxon>Gossypium</taxon>
    </lineage>
</organism>
<dbReference type="InterPro" id="IPR053793">
    <property type="entry name" value="PB1-like"/>
</dbReference>
<evidence type="ECO:0000256" key="2">
    <source>
        <dbReference type="ARBA" id="ARBA00006728"/>
    </source>
</evidence>
<feature type="domain" description="PB1" evidence="9">
    <location>
        <begin position="92"/>
        <end position="179"/>
    </location>
</feature>
<dbReference type="EMBL" id="JABEZX010367393">
    <property type="protein sequence ID" value="MBA0577846.1"/>
    <property type="molecule type" value="Genomic_DNA"/>
</dbReference>
<evidence type="ECO:0000259" key="9">
    <source>
        <dbReference type="PROSITE" id="PS51745"/>
    </source>
</evidence>
<accession>A0A7J8NLS0</accession>
<keyword evidence="11" id="KW-1185">Reference proteome</keyword>
<keyword evidence="4 8" id="KW-0805">Transcription regulation</keyword>
<evidence type="ECO:0000256" key="1">
    <source>
        <dbReference type="ARBA" id="ARBA00004123"/>
    </source>
</evidence>
<keyword evidence="3 8" id="KW-0678">Repressor</keyword>
<dbReference type="AlphaFoldDB" id="A0A7J8NLS0"/>
<evidence type="ECO:0000256" key="8">
    <source>
        <dbReference type="RuleBase" id="RU004549"/>
    </source>
</evidence>
<dbReference type="PANTHER" id="PTHR31734:SF134">
    <property type="entry name" value="AUXIN-RESPONSIVE PROTEIN IAA28"/>
    <property type="match status" value="1"/>
</dbReference>
<comment type="function">
    <text evidence="8">Aux/IAA proteins are short-lived transcriptional factors that function as repressors of early auxin response genes at low auxin concentrations.</text>
</comment>
<comment type="subcellular location">
    <subcellularLocation>
        <location evidence="1 8">Nucleus</location>
    </subcellularLocation>
</comment>
<dbReference type="Gene3D" id="3.10.20.90">
    <property type="entry name" value="Phosphatidylinositol 3-kinase Catalytic Subunit, Chain A, domain 1"/>
    <property type="match status" value="1"/>
</dbReference>
<dbReference type="GO" id="GO:0006355">
    <property type="term" value="P:regulation of DNA-templated transcription"/>
    <property type="evidence" value="ECO:0007669"/>
    <property type="project" value="InterPro"/>
</dbReference>
<keyword evidence="7 8" id="KW-0927">Auxin signaling pathway</keyword>
<reference evidence="10 11" key="1">
    <citation type="journal article" date="2019" name="Genome Biol. Evol.">
        <title>Insights into the evolution of the New World diploid cottons (Gossypium, subgenus Houzingenia) based on genome sequencing.</title>
        <authorList>
            <person name="Grover C.E."/>
            <person name="Arick M.A. 2nd"/>
            <person name="Thrash A."/>
            <person name="Conover J.L."/>
            <person name="Sanders W.S."/>
            <person name="Peterson D.G."/>
            <person name="Frelichowski J.E."/>
            <person name="Scheffler J.A."/>
            <person name="Scheffler B.E."/>
            <person name="Wendel J.F."/>
        </authorList>
    </citation>
    <scope>NUCLEOTIDE SEQUENCE [LARGE SCALE GENOMIC DNA]</scope>
    <source>
        <strain evidence="10">157</strain>
        <tissue evidence="10">Leaf</tissue>
    </source>
</reference>
<dbReference type="PANTHER" id="PTHR31734">
    <property type="entry name" value="AUXIN-RESPONSIVE PROTEIN IAA17"/>
    <property type="match status" value="1"/>
</dbReference>
<evidence type="ECO:0000256" key="4">
    <source>
        <dbReference type="ARBA" id="ARBA00023015"/>
    </source>
</evidence>
<evidence type="ECO:0000256" key="7">
    <source>
        <dbReference type="ARBA" id="ARBA00023294"/>
    </source>
</evidence>
<keyword evidence="6 8" id="KW-0539">Nucleus</keyword>
<proteinExistence type="inferred from homology"/>
<dbReference type="Pfam" id="PF02309">
    <property type="entry name" value="AUX_IAA"/>
    <property type="match status" value="1"/>
</dbReference>
<dbReference type="GO" id="GO:0009734">
    <property type="term" value="P:auxin-activated signaling pathway"/>
    <property type="evidence" value="ECO:0007669"/>
    <property type="project" value="UniProtKB-UniRule"/>
</dbReference>
<comment type="subunit">
    <text evidence="8">Homodimers and heterodimers.</text>
</comment>
<dbReference type="InterPro" id="IPR033389">
    <property type="entry name" value="AUX/IAA_dom"/>
</dbReference>
<protein>
    <recommendedName>
        <fullName evidence="8">Auxin-responsive protein</fullName>
    </recommendedName>
</protein>
<evidence type="ECO:0000256" key="6">
    <source>
        <dbReference type="ARBA" id="ARBA00023242"/>
    </source>
</evidence>
<comment type="caution">
    <text evidence="10">The sequence shown here is derived from an EMBL/GenBank/DDBJ whole genome shotgun (WGS) entry which is preliminary data.</text>
</comment>
<keyword evidence="5 8" id="KW-0804">Transcription</keyword>
<evidence type="ECO:0000313" key="10">
    <source>
        <dbReference type="EMBL" id="MBA0577846.1"/>
    </source>
</evidence>
<comment type="similarity">
    <text evidence="2 8">Belongs to the Aux/IAA family.</text>
</comment>